<name>A0A453F7E6_AEGTS</name>
<dbReference type="EnsemblPlants" id="AET3Gv20596100.8">
    <property type="protein sequence ID" value="AET3Gv20596100.8"/>
    <property type="gene ID" value="AET3Gv20596100"/>
</dbReference>
<reference evidence="2" key="2">
    <citation type="journal article" date="2017" name="Nat. Plants">
        <title>The Aegilops tauschii genome reveals multiple impacts of transposons.</title>
        <authorList>
            <person name="Zhao G."/>
            <person name="Zou C."/>
            <person name="Li K."/>
            <person name="Wang K."/>
            <person name="Li T."/>
            <person name="Gao L."/>
            <person name="Zhang X."/>
            <person name="Wang H."/>
            <person name="Yang Z."/>
            <person name="Liu X."/>
            <person name="Jiang W."/>
            <person name="Mao L."/>
            <person name="Kong X."/>
            <person name="Jiao Y."/>
            <person name="Jia J."/>
        </authorList>
    </citation>
    <scope>NUCLEOTIDE SEQUENCE [LARGE SCALE GENOMIC DNA]</scope>
    <source>
        <strain evidence="2">cv. AL8/78</strain>
    </source>
</reference>
<reference evidence="2" key="1">
    <citation type="journal article" date="2014" name="Science">
        <title>Ancient hybridizations among the ancestral genomes of bread wheat.</title>
        <authorList>
            <consortium name="International Wheat Genome Sequencing Consortium,"/>
            <person name="Marcussen T."/>
            <person name="Sandve S.R."/>
            <person name="Heier L."/>
            <person name="Spannagl M."/>
            <person name="Pfeifer M."/>
            <person name="Jakobsen K.S."/>
            <person name="Wulff B.B."/>
            <person name="Steuernagel B."/>
            <person name="Mayer K.F."/>
            <person name="Olsen O.A."/>
        </authorList>
    </citation>
    <scope>NUCLEOTIDE SEQUENCE [LARGE SCALE GENOMIC DNA]</scope>
    <source>
        <strain evidence="2">cv. AL8/78</strain>
    </source>
</reference>
<reference evidence="1" key="4">
    <citation type="submission" date="2019-03" db="UniProtKB">
        <authorList>
            <consortium name="EnsemblPlants"/>
        </authorList>
    </citation>
    <scope>IDENTIFICATION</scope>
</reference>
<dbReference type="Gramene" id="AET3Gv20596100.8">
    <property type="protein sequence ID" value="AET3Gv20596100.8"/>
    <property type="gene ID" value="AET3Gv20596100"/>
</dbReference>
<accession>A0A453F7E6</accession>
<sequence>ARPPTLPLSLVGASAAVDDPPPTRRFTGARLLPSKTLTLLPSVYQISTRPPFDPTPRICRFLLSILDSGK</sequence>
<proteinExistence type="predicted"/>
<evidence type="ECO:0000313" key="1">
    <source>
        <dbReference type="EnsemblPlants" id="AET3Gv20596100.8"/>
    </source>
</evidence>
<organism evidence="1 2">
    <name type="scientific">Aegilops tauschii subsp. strangulata</name>
    <name type="common">Goatgrass</name>
    <dbReference type="NCBI Taxonomy" id="200361"/>
    <lineage>
        <taxon>Eukaryota</taxon>
        <taxon>Viridiplantae</taxon>
        <taxon>Streptophyta</taxon>
        <taxon>Embryophyta</taxon>
        <taxon>Tracheophyta</taxon>
        <taxon>Spermatophyta</taxon>
        <taxon>Magnoliopsida</taxon>
        <taxon>Liliopsida</taxon>
        <taxon>Poales</taxon>
        <taxon>Poaceae</taxon>
        <taxon>BOP clade</taxon>
        <taxon>Pooideae</taxon>
        <taxon>Triticodae</taxon>
        <taxon>Triticeae</taxon>
        <taxon>Triticinae</taxon>
        <taxon>Aegilops</taxon>
    </lineage>
</organism>
<reference evidence="1" key="3">
    <citation type="journal article" date="2017" name="Nature">
        <title>Genome sequence of the progenitor of the wheat D genome Aegilops tauschii.</title>
        <authorList>
            <person name="Luo M.C."/>
            <person name="Gu Y.Q."/>
            <person name="Puiu D."/>
            <person name="Wang H."/>
            <person name="Twardziok S.O."/>
            <person name="Deal K.R."/>
            <person name="Huo N."/>
            <person name="Zhu T."/>
            <person name="Wang L."/>
            <person name="Wang Y."/>
            <person name="McGuire P.E."/>
            <person name="Liu S."/>
            <person name="Long H."/>
            <person name="Ramasamy R.K."/>
            <person name="Rodriguez J.C."/>
            <person name="Van S.L."/>
            <person name="Yuan L."/>
            <person name="Wang Z."/>
            <person name="Xia Z."/>
            <person name="Xiao L."/>
            <person name="Anderson O.D."/>
            <person name="Ouyang S."/>
            <person name="Liang Y."/>
            <person name="Zimin A.V."/>
            <person name="Pertea G."/>
            <person name="Qi P."/>
            <person name="Bennetzen J.L."/>
            <person name="Dai X."/>
            <person name="Dawson M.W."/>
            <person name="Muller H.G."/>
            <person name="Kugler K."/>
            <person name="Rivarola-Duarte L."/>
            <person name="Spannagl M."/>
            <person name="Mayer K.F.X."/>
            <person name="Lu F.H."/>
            <person name="Bevan M.W."/>
            <person name="Leroy P."/>
            <person name="Li P."/>
            <person name="You F.M."/>
            <person name="Sun Q."/>
            <person name="Liu Z."/>
            <person name="Lyons E."/>
            <person name="Wicker T."/>
            <person name="Salzberg S.L."/>
            <person name="Devos K.M."/>
            <person name="Dvorak J."/>
        </authorList>
    </citation>
    <scope>NUCLEOTIDE SEQUENCE [LARGE SCALE GENOMIC DNA]</scope>
    <source>
        <strain evidence="1">cv. AL8/78</strain>
    </source>
</reference>
<evidence type="ECO:0000313" key="2">
    <source>
        <dbReference type="Proteomes" id="UP000015105"/>
    </source>
</evidence>
<protein>
    <submittedName>
        <fullName evidence="1">Uncharacterized protein</fullName>
    </submittedName>
</protein>
<reference evidence="1" key="5">
    <citation type="journal article" date="2021" name="G3 (Bethesda)">
        <title>Aegilops tauschii genome assembly Aet v5.0 features greater sequence contiguity and improved annotation.</title>
        <authorList>
            <person name="Wang L."/>
            <person name="Zhu T."/>
            <person name="Rodriguez J.C."/>
            <person name="Deal K.R."/>
            <person name="Dubcovsky J."/>
            <person name="McGuire P.E."/>
            <person name="Lux T."/>
            <person name="Spannagl M."/>
            <person name="Mayer K.F.X."/>
            <person name="Baldrich P."/>
            <person name="Meyers B.C."/>
            <person name="Huo N."/>
            <person name="Gu Y.Q."/>
            <person name="Zhou H."/>
            <person name="Devos K.M."/>
            <person name="Bennetzen J.L."/>
            <person name="Unver T."/>
            <person name="Budak H."/>
            <person name="Gulick P.J."/>
            <person name="Galiba G."/>
            <person name="Kalapos B."/>
            <person name="Nelson D.R."/>
            <person name="Li P."/>
            <person name="You F.M."/>
            <person name="Luo M.C."/>
            <person name="Dvorak J."/>
        </authorList>
    </citation>
    <scope>NUCLEOTIDE SEQUENCE [LARGE SCALE GENOMIC DNA]</scope>
    <source>
        <strain evidence="1">cv. AL8/78</strain>
    </source>
</reference>
<dbReference type="AlphaFoldDB" id="A0A453F7E6"/>
<keyword evidence="2" id="KW-1185">Reference proteome</keyword>
<dbReference type="Proteomes" id="UP000015105">
    <property type="component" value="Chromosome 3D"/>
</dbReference>